<comment type="subcellular location">
    <subcellularLocation>
        <location evidence="2">Cytoplasm</location>
        <location evidence="2">Cytosol</location>
    </subcellularLocation>
</comment>
<evidence type="ECO:0000256" key="2">
    <source>
        <dbReference type="ARBA" id="ARBA00004514"/>
    </source>
</evidence>
<keyword evidence="4" id="KW-0963">Cytoplasm</keyword>
<evidence type="ECO:0000313" key="11">
    <source>
        <dbReference type="Proteomes" id="UP000005226"/>
    </source>
</evidence>
<dbReference type="PANTHER" id="PTHR35671:SF1">
    <property type="entry name" value="PROTEIN TOPAZ1"/>
    <property type="match status" value="1"/>
</dbReference>
<evidence type="ECO:0000256" key="8">
    <source>
        <dbReference type="SAM" id="MobiDB-lite"/>
    </source>
</evidence>
<feature type="compositionally biased region" description="Low complexity" evidence="8">
    <location>
        <begin position="276"/>
        <end position="285"/>
    </location>
</feature>
<evidence type="ECO:0000256" key="5">
    <source>
        <dbReference type="ARBA" id="ARBA00022782"/>
    </source>
</evidence>
<feature type="compositionally biased region" description="Polar residues" evidence="8">
    <location>
        <begin position="301"/>
        <end position="313"/>
    </location>
</feature>
<feature type="compositionally biased region" description="Polar residues" evidence="8">
    <location>
        <begin position="604"/>
        <end position="616"/>
    </location>
</feature>
<dbReference type="Ensembl" id="ENSTRUT00000055376.2">
    <property type="protein sequence ID" value="ENSTRUP00000048643.2"/>
    <property type="gene ID" value="ENSTRUG00000024505.2"/>
</dbReference>
<feature type="compositionally biased region" description="Polar residues" evidence="8">
    <location>
        <begin position="735"/>
        <end position="748"/>
    </location>
</feature>
<feature type="compositionally biased region" description="Basic and acidic residues" evidence="8">
    <location>
        <begin position="394"/>
        <end position="403"/>
    </location>
</feature>
<feature type="region of interest" description="Disordered" evidence="8">
    <location>
        <begin position="182"/>
        <end position="214"/>
    </location>
</feature>
<evidence type="ECO:0000259" key="9">
    <source>
        <dbReference type="Pfam" id="PF14669"/>
    </source>
</evidence>
<feature type="region of interest" description="Disordered" evidence="8">
    <location>
        <begin position="698"/>
        <end position="776"/>
    </location>
</feature>
<keyword evidence="5" id="KW-0221">Differentiation</keyword>
<dbReference type="InterPro" id="IPR038952">
    <property type="entry name" value="TOPAZ1"/>
</dbReference>
<feature type="compositionally biased region" description="Polar residues" evidence="8">
    <location>
        <begin position="764"/>
        <end position="776"/>
    </location>
</feature>
<feature type="compositionally biased region" description="Polar residues" evidence="8">
    <location>
        <begin position="716"/>
        <end position="725"/>
    </location>
</feature>
<keyword evidence="6" id="KW-0744">Spermatogenesis</keyword>
<feature type="compositionally biased region" description="Basic and acidic residues" evidence="8">
    <location>
        <begin position="334"/>
        <end position="343"/>
    </location>
</feature>
<name>A0A3B5JVN2_TAKRU</name>
<reference evidence="10" key="2">
    <citation type="submission" date="2025-08" db="UniProtKB">
        <authorList>
            <consortium name="Ensembl"/>
        </authorList>
    </citation>
    <scope>IDENTIFICATION</scope>
</reference>
<dbReference type="PANTHER" id="PTHR35671">
    <property type="entry name" value="PROTEIN TOPAZ1"/>
    <property type="match status" value="1"/>
</dbReference>
<organism evidence="10 11">
    <name type="scientific">Takifugu rubripes</name>
    <name type="common">Japanese pufferfish</name>
    <name type="synonym">Fugu rubripes</name>
    <dbReference type="NCBI Taxonomy" id="31033"/>
    <lineage>
        <taxon>Eukaryota</taxon>
        <taxon>Metazoa</taxon>
        <taxon>Chordata</taxon>
        <taxon>Craniata</taxon>
        <taxon>Vertebrata</taxon>
        <taxon>Euteleostomi</taxon>
        <taxon>Actinopterygii</taxon>
        <taxon>Neopterygii</taxon>
        <taxon>Teleostei</taxon>
        <taxon>Neoteleostei</taxon>
        <taxon>Acanthomorphata</taxon>
        <taxon>Eupercaria</taxon>
        <taxon>Tetraodontiformes</taxon>
        <taxon>Tetradontoidea</taxon>
        <taxon>Tetraodontidae</taxon>
        <taxon>Takifugu</taxon>
    </lineage>
</organism>
<evidence type="ECO:0000256" key="3">
    <source>
        <dbReference type="ARBA" id="ARBA00016464"/>
    </source>
</evidence>
<feature type="compositionally biased region" description="Polar residues" evidence="8">
    <location>
        <begin position="350"/>
        <end position="376"/>
    </location>
</feature>
<reference evidence="10 11" key="1">
    <citation type="journal article" date="2011" name="Genome Biol. Evol.">
        <title>Integration of the genetic map and genome assembly of fugu facilitates insights into distinct features of genome evolution in teleosts and mammals.</title>
        <authorList>
            <person name="Kai W."/>
            <person name="Kikuchi K."/>
            <person name="Tohari S."/>
            <person name="Chew A.K."/>
            <person name="Tay A."/>
            <person name="Fujiwara A."/>
            <person name="Hosoya S."/>
            <person name="Suetake H."/>
            <person name="Naruse K."/>
            <person name="Brenner S."/>
            <person name="Suzuki Y."/>
            <person name="Venkatesh B."/>
        </authorList>
    </citation>
    <scope>NUCLEOTIDE SEQUENCE [LARGE SCALE GENOMIC DNA]</scope>
</reference>
<evidence type="ECO:0000313" key="10">
    <source>
        <dbReference type="Ensembl" id="ENSTRUP00000048643.2"/>
    </source>
</evidence>
<evidence type="ECO:0000256" key="7">
    <source>
        <dbReference type="ARBA" id="ARBA00031943"/>
    </source>
</evidence>
<dbReference type="Proteomes" id="UP000005226">
    <property type="component" value="Chromosome 12"/>
</dbReference>
<reference evidence="10" key="3">
    <citation type="submission" date="2025-09" db="UniProtKB">
        <authorList>
            <consortium name="Ensembl"/>
        </authorList>
    </citation>
    <scope>IDENTIFICATION</scope>
</reference>
<dbReference type="InParanoid" id="A0A3B5JVN2"/>
<dbReference type="GO" id="GO:0030154">
    <property type="term" value="P:cell differentiation"/>
    <property type="evidence" value="ECO:0007669"/>
    <property type="project" value="UniProtKB-KW"/>
</dbReference>
<sequence length="1399" mass="153753">MRRVTSTGSHCKHASPQRNTSGRQGRKPGNHQAEKPEFVVEFKKKNRVPKASRKIIVSIDQYPAVTLCDISQTFDAFSQDCSYVLPDVLKAKVVRCFKREMRAEFHFEPGQFRRDRSRNEDSALAGSQHICTPDPSQGLTPDHQTPLRARPLVLSGGSADPPFNSLTGCKCAWNGAASKDPGLKGAESLSNRNKSIARRSKHVPGSSRTPSSVEENGVIGEFCNRMCTPTHSGTSPGVVCQNIEDTCQRARAYFRKTSSSCARTDMPWPLPNSGLTHASHTATPACPAPPADPTDTVDSPIRTNDQDAQSGYPSETLLGAPEGSSSGPAQCIYHKKDESRDGENGELVRNVSSRSPDSTNVGFAPNSLQAETQPSPTLDGHGRESSDDVNSPLHTDHQCDHSRTPPCPSAVLLSDTERTSSSYPISPPSSFQPGEVRSVSLVGLSPPCSITGPLENHLFFSKDARMDSFYSSSSESSLLLPQYKRDCDEEPLSGLPKLLPYYERSISDDDNYTVYSLLYDACRETDNALPPILSPVTSPHRPSWSPGSSYRMEPEEDTYSHEPPQLVNDKGIPGVDRGSGDVLNPALPTKPQFSPSTHHGAKRSSPSTGASDNGDQTCAGALDEVTAYKQDILLVDVTQDDAELFENLPQTSLLKLGPVRVSEELKFKPVRTAKKQQPNSDRLQVELGHRATPVITDYSCDSADDAEESNKRPWRPQSSSVTRHSTWPLIETQRELTSFPDSNNNHANKSSERSHPTKPLNPLHSHNTAALSTLNGPCGSNSPNLSELRRQKSNSYCWKYFGESTTCGFKPCRFLHLPLEGDEKFCSETILRFTKNPMCLHKARKYFNTSVFDLNKLSLPSPNVSSCLSPGAVFTGYYLSNAPGAFFSMPVLLSLLWALLKAGMVSDVFAVLNVSVCYKIVPGHEFVLALFNFVREKGHTGLIPELMQLTFKMAAAGLVLSFDWLDGLKNNSEVQPPICATSKSDKGTVSVPCLGYLNVAHTVVEIELCTKLEDWRRMGDVFSSVCQSIQRPNQLEQISGHIAIALLSESKDKQAVPFSAFAETVYQKEQDSLTMTYLGRIGVSLMLRYHKTHQWAKGRRVAEFLSFSKINYSTLKGLFGNEDGASRCFLVTVATELFLLSGSIEGALNTLRENSWFLSSSVWPCDAADVESRTRVLLRLGERTSHRGTLEVLSHLPGLKEPNDFADVSNYCSVFNAHLQVCVDRQTLPVASDLVDFMLSKQLAVEPALLQALLQKLGRQNLWLRAREVFRHSLSQGYYQGVSAPPGFMALLVPCQLGEVELALAFEMFITVNGSIILQAAENDTGSLNITLKRTRSGESEYLSAGSRVLTAASVPQPKLSIQYTAVNSSQEQVFTLDVSSARSWLHHNHLWANEVWAH</sequence>
<dbReference type="FunCoup" id="A0A3B5JVN2">
    <property type="interactions" value="1"/>
</dbReference>
<feature type="region of interest" description="Disordered" evidence="8">
    <location>
        <begin position="1"/>
        <end position="36"/>
    </location>
</feature>
<gene>
    <name evidence="10" type="primary">topaz1</name>
</gene>
<feature type="region of interest" description="Disordered" evidence="8">
    <location>
        <begin position="114"/>
        <end position="142"/>
    </location>
</feature>
<evidence type="ECO:0000256" key="4">
    <source>
        <dbReference type="ARBA" id="ARBA00022490"/>
    </source>
</evidence>
<dbReference type="GO" id="GO:0048137">
    <property type="term" value="P:spermatocyte division"/>
    <property type="evidence" value="ECO:0007669"/>
    <property type="project" value="TreeGrafter"/>
</dbReference>
<dbReference type="GO" id="GO:0005829">
    <property type="term" value="C:cytosol"/>
    <property type="evidence" value="ECO:0007669"/>
    <property type="project" value="UniProtKB-SubCell"/>
</dbReference>
<feature type="domain" description="Protein TOPAZ1" evidence="9">
    <location>
        <begin position="1006"/>
        <end position="1178"/>
    </location>
</feature>
<dbReference type="InterPro" id="IPR029435">
    <property type="entry name" value="TOPAZ1_dom"/>
</dbReference>
<keyword evidence="11" id="KW-1185">Reference proteome</keyword>
<dbReference type="Pfam" id="PF14669">
    <property type="entry name" value="Asp_Glu_race_2"/>
    <property type="match status" value="1"/>
</dbReference>
<comment type="function">
    <text evidence="1">Important for normal spermatogenesis and male fertility. Specifically required for progression to the post-meiotic stages of spermatocyte development. Seems to be necessary for normal expression levels of a number of testis-expressed gene transcripts, although its role in this process is unclear.</text>
</comment>
<dbReference type="GeneTree" id="ENSGT00390000012495"/>
<feature type="region of interest" description="Disordered" evidence="8">
    <location>
        <begin position="272"/>
        <end position="435"/>
    </location>
</feature>
<evidence type="ECO:0000256" key="6">
    <source>
        <dbReference type="ARBA" id="ARBA00022871"/>
    </source>
</evidence>
<protein>
    <recommendedName>
        <fullName evidence="3">Protein TOPAZ1</fullName>
    </recommendedName>
    <alternativeName>
        <fullName evidence="7">Testis- and ovary-specific PAZ domain-containing protein 1</fullName>
    </alternativeName>
</protein>
<proteinExistence type="predicted"/>
<feature type="region of interest" description="Disordered" evidence="8">
    <location>
        <begin position="530"/>
        <end position="617"/>
    </location>
</feature>
<evidence type="ECO:0000256" key="1">
    <source>
        <dbReference type="ARBA" id="ARBA00002132"/>
    </source>
</evidence>
<dbReference type="STRING" id="31033.ENSTRUP00000048643"/>
<accession>A0A3B5JVN2</accession>